<evidence type="ECO:0000313" key="1">
    <source>
        <dbReference type="EnsemblPlants" id="EMT24651"/>
    </source>
</evidence>
<proteinExistence type="predicted"/>
<protein>
    <submittedName>
        <fullName evidence="1">Uncharacterized protein</fullName>
    </submittedName>
</protein>
<sequence length="126" mass="14402">MFDDFRRCVLVYNSIEEIICTQIILCQSNKVTHAAPTEVNCDAEYNKRYLVSKFTSMQQGANTETGVSLFLGQCLDFVEEIDQSRVPFLNDTLPMVPDTDLLEDQFTVYAADSLDSIFKKKLLWSI</sequence>
<dbReference type="AlphaFoldDB" id="M8CMD0"/>
<name>M8CMD0_AEGTA</name>
<reference evidence="1" key="1">
    <citation type="submission" date="2015-06" db="UniProtKB">
        <authorList>
            <consortium name="EnsemblPlants"/>
        </authorList>
    </citation>
    <scope>IDENTIFICATION</scope>
</reference>
<organism evidence="1">
    <name type="scientific">Aegilops tauschii</name>
    <name type="common">Tausch's goatgrass</name>
    <name type="synonym">Aegilops squarrosa</name>
    <dbReference type="NCBI Taxonomy" id="37682"/>
    <lineage>
        <taxon>Eukaryota</taxon>
        <taxon>Viridiplantae</taxon>
        <taxon>Streptophyta</taxon>
        <taxon>Embryophyta</taxon>
        <taxon>Tracheophyta</taxon>
        <taxon>Spermatophyta</taxon>
        <taxon>Magnoliopsida</taxon>
        <taxon>Liliopsida</taxon>
        <taxon>Poales</taxon>
        <taxon>Poaceae</taxon>
        <taxon>BOP clade</taxon>
        <taxon>Pooideae</taxon>
        <taxon>Triticodae</taxon>
        <taxon>Triticeae</taxon>
        <taxon>Triticinae</taxon>
        <taxon>Aegilops</taxon>
    </lineage>
</organism>
<dbReference type="EnsemblPlants" id="EMT24651">
    <property type="protein sequence ID" value="EMT24651"/>
    <property type="gene ID" value="F775_05004"/>
</dbReference>
<accession>M8CMD0</accession>